<keyword evidence="7 9" id="KW-0378">Hydrolase</keyword>
<dbReference type="InterPro" id="IPR046450">
    <property type="entry name" value="PA_dom_sf"/>
</dbReference>
<keyword evidence="3 12" id="KW-0031">Aminopeptidase</keyword>
<feature type="domain" description="Peptidase M28" evidence="11">
    <location>
        <begin position="295"/>
        <end position="504"/>
    </location>
</feature>
<keyword evidence="4 9" id="KW-0645">Protease</keyword>
<reference evidence="12 13" key="1">
    <citation type="submission" date="2024-01" db="EMBL/GenBank/DDBJ databases">
        <authorList>
            <person name="Allen C."/>
            <person name="Tagirdzhanova G."/>
        </authorList>
    </citation>
    <scope>NUCLEOTIDE SEQUENCE [LARGE SCALE GENOMIC DNA]</scope>
</reference>
<dbReference type="EC" id="3.4.-.-" evidence="9"/>
<dbReference type="PANTHER" id="PTHR12147">
    <property type="entry name" value="METALLOPEPTIDASE M28 FAMILY MEMBER"/>
    <property type="match status" value="1"/>
</dbReference>
<dbReference type="PANTHER" id="PTHR12147:SF17">
    <property type="entry name" value="AMINOPEPTIDASE Y"/>
    <property type="match status" value="1"/>
</dbReference>
<comment type="cofactor">
    <cofactor evidence="1">
        <name>Zn(2+)</name>
        <dbReference type="ChEBI" id="CHEBI:29105"/>
    </cofactor>
</comment>
<dbReference type="Gene3D" id="3.50.30.30">
    <property type="match status" value="1"/>
</dbReference>
<evidence type="ECO:0000256" key="6">
    <source>
        <dbReference type="ARBA" id="ARBA00022729"/>
    </source>
</evidence>
<keyword evidence="8 9" id="KW-0862">Zinc</keyword>
<dbReference type="InterPro" id="IPR003137">
    <property type="entry name" value="PA_domain"/>
</dbReference>
<evidence type="ECO:0000256" key="7">
    <source>
        <dbReference type="ARBA" id="ARBA00022801"/>
    </source>
</evidence>
<sequence length="544" mass="57255">MPSWKAPLTAAVLLGSASALKIPVAVADDALQQPLISHSNAGSVDPPVAAVDISDATDAADPPKAKPLVDSEVLQSKISSKRLLSHAGALYGIAQRGYAEYGHPTRVIGSGGHNGTLDYIYSIVSSLGGGKPKLGKDGYYHVWNQTFPATTGNVYESRLVLNDTVVQGHPMGLTPPTKANQPVFGSLVLVAKDGCDASDFPAEVKGAIALIQRGTCPFGQKSELAGKAGAIAAVVYNTEDGPLSGTLGTPTPDQIATFGLSGAEGKPLADALEEDAKLDGIAYIDSEVRTIITKNILAQTVEGDPENCVMLGGHSDSVAEGPGINDDGSGSLTLLEVATQLAQYSVNNCVRFAWWAAEEEGLLGSDYYAASLSPEENLKVRLFMDYDMLASPNYAYQVYNALDSENPAGSQALRDLYADWYTAQGLNYTLIPFDGRSDYDGFIRAGIPAGGIATGAEGVKTEEEAKLFGGVAGDWYDPCYHQLCDDVSNLNLTAWELNAKLVAHSVATYAVSFDGFPKRTLDDVAAASTTYGSKVKYHGGKLII</sequence>
<evidence type="ECO:0000256" key="4">
    <source>
        <dbReference type="ARBA" id="ARBA00022670"/>
    </source>
</evidence>
<proteinExistence type="inferred from homology"/>
<dbReference type="SUPFAM" id="SSF52025">
    <property type="entry name" value="PA domain"/>
    <property type="match status" value="1"/>
</dbReference>
<dbReference type="SUPFAM" id="SSF53187">
    <property type="entry name" value="Zn-dependent exopeptidases"/>
    <property type="match status" value="1"/>
</dbReference>
<feature type="signal peptide" evidence="9">
    <location>
        <begin position="1"/>
        <end position="19"/>
    </location>
</feature>
<dbReference type="InterPro" id="IPR045175">
    <property type="entry name" value="M28_fam"/>
</dbReference>
<evidence type="ECO:0000256" key="9">
    <source>
        <dbReference type="RuleBase" id="RU361240"/>
    </source>
</evidence>
<dbReference type="Pfam" id="PF04389">
    <property type="entry name" value="Peptidase_M28"/>
    <property type="match status" value="1"/>
</dbReference>
<name>A0ABP0BC79_9PEZI</name>
<organism evidence="12 13">
    <name type="scientific">Sporothrix eucalyptigena</name>
    <dbReference type="NCBI Taxonomy" id="1812306"/>
    <lineage>
        <taxon>Eukaryota</taxon>
        <taxon>Fungi</taxon>
        <taxon>Dikarya</taxon>
        <taxon>Ascomycota</taxon>
        <taxon>Pezizomycotina</taxon>
        <taxon>Sordariomycetes</taxon>
        <taxon>Sordariomycetidae</taxon>
        <taxon>Ophiostomatales</taxon>
        <taxon>Ophiostomataceae</taxon>
        <taxon>Sporothrix</taxon>
    </lineage>
</organism>
<feature type="domain" description="PA" evidence="10">
    <location>
        <begin position="183"/>
        <end position="268"/>
    </location>
</feature>
<evidence type="ECO:0000256" key="3">
    <source>
        <dbReference type="ARBA" id="ARBA00022438"/>
    </source>
</evidence>
<dbReference type="Proteomes" id="UP001642482">
    <property type="component" value="Unassembled WGS sequence"/>
</dbReference>
<evidence type="ECO:0000313" key="12">
    <source>
        <dbReference type="EMBL" id="CAK7216800.1"/>
    </source>
</evidence>
<accession>A0ABP0BC79</accession>
<keyword evidence="13" id="KW-1185">Reference proteome</keyword>
<dbReference type="CDD" id="cd02130">
    <property type="entry name" value="PA_ScAPY_like"/>
    <property type="match status" value="1"/>
</dbReference>
<dbReference type="InterPro" id="IPR007484">
    <property type="entry name" value="Peptidase_M28"/>
</dbReference>
<evidence type="ECO:0000256" key="1">
    <source>
        <dbReference type="ARBA" id="ARBA00001947"/>
    </source>
</evidence>
<evidence type="ECO:0000259" key="11">
    <source>
        <dbReference type="Pfam" id="PF04389"/>
    </source>
</evidence>
<dbReference type="Gene3D" id="3.40.630.10">
    <property type="entry name" value="Zn peptidases"/>
    <property type="match status" value="1"/>
</dbReference>
<feature type="chain" id="PRO_5044961769" description="Peptide hydrolase" evidence="9">
    <location>
        <begin position="20"/>
        <end position="544"/>
    </location>
</feature>
<evidence type="ECO:0000256" key="8">
    <source>
        <dbReference type="ARBA" id="ARBA00022833"/>
    </source>
</evidence>
<evidence type="ECO:0000313" key="13">
    <source>
        <dbReference type="Proteomes" id="UP001642482"/>
    </source>
</evidence>
<dbReference type="InterPro" id="IPR041756">
    <property type="entry name" value="M28_SGAP-like"/>
</dbReference>
<evidence type="ECO:0000259" key="10">
    <source>
        <dbReference type="Pfam" id="PF02225"/>
    </source>
</evidence>
<evidence type="ECO:0000256" key="2">
    <source>
        <dbReference type="ARBA" id="ARBA00005957"/>
    </source>
</evidence>
<dbReference type="CDD" id="cd03876">
    <property type="entry name" value="M28_SGAP_like"/>
    <property type="match status" value="1"/>
</dbReference>
<gene>
    <name evidence="12" type="primary">APE3</name>
    <name evidence="12" type="ORF">SEUCBS140593_002992</name>
</gene>
<dbReference type="EMBL" id="CAWUHD010000021">
    <property type="protein sequence ID" value="CAK7216800.1"/>
    <property type="molecule type" value="Genomic_DNA"/>
</dbReference>
<keyword evidence="6 9" id="KW-0732">Signal</keyword>
<dbReference type="GO" id="GO:0004177">
    <property type="term" value="F:aminopeptidase activity"/>
    <property type="evidence" value="ECO:0007669"/>
    <property type="project" value="UniProtKB-KW"/>
</dbReference>
<keyword evidence="5 9" id="KW-0479">Metal-binding</keyword>
<comment type="similarity">
    <text evidence="2">Belongs to the peptidase M28 family. M28A subfamily.</text>
</comment>
<dbReference type="Pfam" id="PF02225">
    <property type="entry name" value="PA"/>
    <property type="match status" value="1"/>
</dbReference>
<protein>
    <recommendedName>
        <fullName evidence="9">Peptide hydrolase</fullName>
        <ecNumber evidence="9">3.4.-.-</ecNumber>
    </recommendedName>
</protein>
<evidence type="ECO:0000256" key="5">
    <source>
        <dbReference type="ARBA" id="ARBA00022723"/>
    </source>
</evidence>
<comment type="caution">
    <text evidence="12">The sequence shown here is derived from an EMBL/GenBank/DDBJ whole genome shotgun (WGS) entry which is preliminary data.</text>
</comment>